<gene>
    <name evidence="1" type="ORF">BFNMBJLP_00006</name>
</gene>
<accession>A0A7G9ZDD8</accession>
<dbReference type="EMBL" id="MT631719">
    <property type="protein sequence ID" value="QNO58272.1"/>
    <property type="molecule type" value="Genomic_DNA"/>
</dbReference>
<reference evidence="1" key="1">
    <citation type="submission" date="2020-06" db="EMBL/GenBank/DDBJ databases">
        <title>Unique genomic features of the anaerobic methanotrophic archaea.</title>
        <authorList>
            <person name="Chadwick G.L."/>
            <person name="Skennerton C.T."/>
            <person name="Laso-Perez R."/>
            <person name="Leu A.O."/>
            <person name="Speth D.R."/>
            <person name="Yu H."/>
            <person name="Morgan-Lang C."/>
            <person name="Hatzenpichler R."/>
            <person name="Goudeau D."/>
            <person name="Malmstrom R."/>
            <person name="Brazelton W.J."/>
            <person name="Woyke T."/>
            <person name="Hallam S.J."/>
            <person name="Tyson G.W."/>
            <person name="Wegener G."/>
            <person name="Boetius A."/>
            <person name="Orphan V."/>
        </authorList>
    </citation>
    <scope>NUCLEOTIDE SEQUENCE</scope>
</reference>
<proteinExistence type="predicted"/>
<organism evidence="1">
    <name type="scientific">Candidatus Methanophaga sp. ANME-1 ERB7</name>
    <dbReference type="NCBI Taxonomy" id="2759913"/>
    <lineage>
        <taxon>Archaea</taxon>
        <taxon>Methanobacteriati</taxon>
        <taxon>Methanobacteriota</taxon>
        <taxon>Stenosarchaea group</taxon>
        <taxon>Methanomicrobia</taxon>
        <taxon>Candidatus Methanophagales</taxon>
        <taxon>Candidatus Methanophagaceae</taxon>
        <taxon>Candidatus Methanophaga</taxon>
    </lineage>
</organism>
<evidence type="ECO:0000313" key="1">
    <source>
        <dbReference type="EMBL" id="QNO58272.1"/>
    </source>
</evidence>
<sequence>MPTITISLSERFKSEIKQFPWVNWSEVAREEILKKDIFERYIKTGELSDEDWMFCDRIDWHPVDELPLKEEFVTELEKARDEPSGKSMTLEELDELMGLK</sequence>
<dbReference type="AlphaFoldDB" id="A0A7G9ZDD8"/>
<name>A0A7G9ZDD8_9EURY</name>
<protein>
    <submittedName>
        <fullName evidence="1">Uncharacterized protein</fullName>
    </submittedName>
</protein>